<feature type="transmembrane region" description="Helical" evidence="6">
    <location>
        <begin position="281"/>
        <end position="299"/>
    </location>
</feature>
<dbReference type="GO" id="GO:0005886">
    <property type="term" value="C:plasma membrane"/>
    <property type="evidence" value="ECO:0007669"/>
    <property type="project" value="UniProtKB-SubCell"/>
</dbReference>
<proteinExistence type="predicted"/>
<dbReference type="OrthoDB" id="4368225at2"/>
<keyword evidence="8" id="KW-1185">Reference proteome</keyword>
<feature type="transmembrane region" description="Helical" evidence="6">
    <location>
        <begin position="217"/>
        <end position="239"/>
    </location>
</feature>
<dbReference type="Gene3D" id="1.20.1250.20">
    <property type="entry name" value="MFS general substrate transporter like domains"/>
    <property type="match status" value="1"/>
</dbReference>
<feature type="transmembrane region" description="Helical" evidence="6">
    <location>
        <begin position="372"/>
        <end position="393"/>
    </location>
</feature>
<comment type="subcellular location">
    <subcellularLocation>
        <location evidence="1">Cell membrane</location>
        <topology evidence="1">Multi-pass membrane protein</topology>
    </subcellularLocation>
</comment>
<evidence type="ECO:0000313" key="8">
    <source>
        <dbReference type="Proteomes" id="UP000292274"/>
    </source>
</evidence>
<feature type="transmembrane region" description="Helical" evidence="6">
    <location>
        <begin position="342"/>
        <end position="360"/>
    </location>
</feature>
<sequence length="442" mass="46506">MRGLLGNRTYRRLFAAQVIALVGTGLATVALGLLAYDIAGARAGEVLGTALAIKMVAYVCVSPLVGAGLDRVPRGVVMVGADAIRLGVVLLLPWVDAVWQVYVLIAVLQAASATFTPTFQSVLPDVIEDEDDYTKAVSASQVAVSAENIASPAIAAGLLLVIDFNFLFVGTAVGFLVSALFVSAAVVPRARRSSRIRFAERLLAGLRVFAATPRLRAVMALNMVVAGSGSITVVSTVNVVRDLLDAPESQVPLLLAVAGLGTVTAAFGTPPLLRRLQERRALRVGTTTALVAMLGALLLSAVPSWPLAICVWLLIGFAGGLIMVTINRILRASSATSDRPALFAAQFSLSHSGWLITYPLTGWVGATAGFTAAWTLLAGMVLTAGFIAARLWPAGLTVTVRHRHGAGTDHEHLDDATWDGAAWVHTHRVVIDGHHTRWPQPA</sequence>
<organism evidence="7 8">
    <name type="scientific">Micromonospora zingiberis</name>
    <dbReference type="NCBI Taxonomy" id="2053011"/>
    <lineage>
        <taxon>Bacteria</taxon>
        <taxon>Bacillati</taxon>
        <taxon>Actinomycetota</taxon>
        <taxon>Actinomycetes</taxon>
        <taxon>Micromonosporales</taxon>
        <taxon>Micromonosporaceae</taxon>
        <taxon>Micromonospora</taxon>
    </lineage>
</organism>
<protein>
    <submittedName>
        <fullName evidence="7">MFS transporter</fullName>
    </submittedName>
</protein>
<dbReference type="InterPro" id="IPR011701">
    <property type="entry name" value="MFS"/>
</dbReference>
<evidence type="ECO:0000256" key="1">
    <source>
        <dbReference type="ARBA" id="ARBA00004651"/>
    </source>
</evidence>
<dbReference type="PANTHER" id="PTHR23513">
    <property type="entry name" value="INTEGRAL MEMBRANE EFFLUX PROTEIN-RELATED"/>
    <property type="match status" value="1"/>
</dbReference>
<evidence type="ECO:0000256" key="6">
    <source>
        <dbReference type="SAM" id="Phobius"/>
    </source>
</evidence>
<gene>
    <name evidence="7" type="ORF">E0H26_12965</name>
</gene>
<keyword evidence="4 6" id="KW-1133">Transmembrane helix</keyword>
<dbReference type="SUPFAM" id="SSF103473">
    <property type="entry name" value="MFS general substrate transporter"/>
    <property type="match status" value="1"/>
</dbReference>
<evidence type="ECO:0000256" key="2">
    <source>
        <dbReference type="ARBA" id="ARBA00022475"/>
    </source>
</evidence>
<dbReference type="GO" id="GO:0022857">
    <property type="term" value="F:transmembrane transporter activity"/>
    <property type="evidence" value="ECO:0007669"/>
    <property type="project" value="InterPro"/>
</dbReference>
<dbReference type="Pfam" id="PF07690">
    <property type="entry name" value="MFS_1"/>
    <property type="match status" value="1"/>
</dbReference>
<keyword evidence="3 6" id="KW-0812">Transmembrane</keyword>
<dbReference type="EMBL" id="SJJR01000007">
    <property type="protein sequence ID" value="TCB97333.1"/>
    <property type="molecule type" value="Genomic_DNA"/>
</dbReference>
<feature type="transmembrane region" description="Helical" evidence="6">
    <location>
        <begin position="12"/>
        <end position="34"/>
    </location>
</feature>
<evidence type="ECO:0000256" key="3">
    <source>
        <dbReference type="ARBA" id="ARBA00022692"/>
    </source>
</evidence>
<evidence type="ECO:0000256" key="4">
    <source>
        <dbReference type="ARBA" id="ARBA00022989"/>
    </source>
</evidence>
<reference evidence="7 8" key="1">
    <citation type="submission" date="2019-02" db="EMBL/GenBank/DDBJ databases">
        <title>Jishengella sp. nov., isolated from a root of Zingiber montanum.</title>
        <authorList>
            <person name="Kuncharoen N."/>
            <person name="Kudo T."/>
            <person name="Masahiro Y."/>
            <person name="Ohkuma M."/>
            <person name="Tanasupawat S."/>
        </authorList>
    </citation>
    <scope>NUCLEOTIDE SEQUENCE [LARGE SCALE GENOMIC DNA]</scope>
    <source>
        <strain evidence="7 8">PLAI 1-1</strain>
    </source>
</reference>
<feature type="transmembrane region" description="Helical" evidence="6">
    <location>
        <begin position="166"/>
        <end position="187"/>
    </location>
</feature>
<feature type="transmembrane region" description="Helical" evidence="6">
    <location>
        <begin position="46"/>
        <end position="69"/>
    </location>
</feature>
<comment type="caution">
    <text evidence="7">The sequence shown here is derived from an EMBL/GenBank/DDBJ whole genome shotgun (WGS) entry which is preliminary data.</text>
</comment>
<dbReference type="RefSeq" id="WP_131304002.1">
    <property type="nucleotide sequence ID" value="NZ_SJJR01000007.1"/>
</dbReference>
<keyword evidence="5 6" id="KW-0472">Membrane</keyword>
<dbReference type="Proteomes" id="UP000292274">
    <property type="component" value="Unassembled WGS sequence"/>
</dbReference>
<feature type="transmembrane region" description="Helical" evidence="6">
    <location>
        <begin position="305"/>
        <end position="330"/>
    </location>
</feature>
<keyword evidence="2" id="KW-1003">Cell membrane</keyword>
<name>A0A4R0GLP8_9ACTN</name>
<evidence type="ECO:0000256" key="5">
    <source>
        <dbReference type="ARBA" id="ARBA00023136"/>
    </source>
</evidence>
<dbReference type="CDD" id="cd06173">
    <property type="entry name" value="MFS_MefA_like"/>
    <property type="match status" value="1"/>
</dbReference>
<evidence type="ECO:0000313" key="7">
    <source>
        <dbReference type="EMBL" id="TCB97333.1"/>
    </source>
</evidence>
<dbReference type="PANTHER" id="PTHR23513:SF6">
    <property type="entry name" value="MAJOR FACILITATOR SUPERFAMILY ASSOCIATED DOMAIN-CONTAINING PROTEIN"/>
    <property type="match status" value="1"/>
</dbReference>
<dbReference type="InterPro" id="IPR036259">
    <property type="entry name" value="MFS_trans_sf"/>
</dbReference>
<accession>A0A4R0GLP8</accession>
<dbReference type="AlphaFoldDB" id="A0A4R0GLP8"/>
<feature type="transmembrane region" description="Helical" evidence="6">
    <location>
        <begin position="251"/>
        <end position="269"/>
    </location>
</feature>